<protein>
    <submittedName>
        <fullName evidence="2">Uncharacterized protein</fullName>
    </submittedName>
</protein>
<proteinExistence type="predicted"/>
<keyword evidence="3" id="KW-1185">Reference proteome</keyword>
<sequence length="403" mass="40797">MNSEITAVGTDAEGQRDVPRSTSVTAAEAPTTLSASDDHTGRSLSQLMSSARVASAAVAVLRVTPGVTPRPEDDPAALPSCTPLPASLSRARALPQRLSLSVLTTSAAPTGASTSSLQLPRRVTTTITATDAAVATATATASSSEALPSRRVGGGVLMSCTNGAVEAAACHSESIEFSLASNGFTSGTESGEAVARRSWDTFASTPLRPCPATVGLQLQPPPTPAELPSEYLLSPAVPPNVSAASAPTAPQLLTRGSLAPPSPASGSRSSLTASLPCLMEWCLAPVDGERGCTAGAVGAAELVCICSSNAPAPRPLLWPAGHVGGAPWMRSLLPAGFTCVTQPRLHAEPLWLIAPASAASAEPHPLTPRDGVVAEQRPGEAVADVVAALEFALLATASAELWY</sequence>
<dbReference type="EMBL" id="JAECZO010000027">
    <property type="protein sequence ID" value="KAK7202239.1"/>
    <property type="molecule type" value="Genomic_DNA"/>
</dbReference>
<feature type="region of interest" description="Disordered" evidence="1">
    <location>
        <begin position="1"/>
        <end position="42"/>
    </location>
</feature>
<evidence type="ECO:0000313" key="2">
    <source>
        <dbReference type="EMBL" id="KAK7202239.1"/>
    </source>
</evidence>
<accession>A0AAW0F8K6</accession>
<name>A0AAW0F8K6_9TRYP</name>
<evidence type="ECO:0000256" key="1">
    <source>
        <dbReference type="SAM" id="MobiDB-lite"/>
    </source>
</evidence>
<dbReference type="Proteomes" id="UP001430356">
    <property type="component" value="Unassembled WGS sequence"/>
</dbReference>
<gene>
    <name evidence="2" type="ORF">NESM_000294600</name>
</gene>
<dbReference type="AlphaFoldDB" id="A0AAW0F8K6"/>
<organism evidence="2 3">
    <name type="scientific">Novymonas esmeraldas</name>
    <dbReference type="NCBI Taxonomy" id="1808958"/>
    <lineage>
        <taxon>Eukaryota</taxon>
        <taxon>Discoba</taxon>
        <taxon>Euglenozoa</taxon>
        <taxon>Kinetoplastea</taxon>
        <taxon>Metakinetoplastina</taxon>
        <taxon>Trypanosomatida</taxon>
        <taxon>Trypanosomatidae</taxon>
        <taxon>Novymonas</taxon>
    </lineage>
</organism>
<comment type="caution">
    <text evidence="2">The sequence shown here is derived from an EMBL/GenBank/DDBJ whole genome shotgun (WGS) entry which is preliminary data.</text>
</comment>
<feature type="compositionally biased region" description="Polar residues" evidence="1">
    <location>
        <begin position="20"/>
        <end position="35"/>
    </location>
</feature>
<evidence type="ECO:0000313" key="3">
    <source>
        <dbReference type="Proteomes" id="UP001430356"/>
    </source>
</evidence>
<reference evidence="2 3" key="1">
    <citation type="journal article" date="2021" name="MBio">
        <title>A New Model Trypanosomatid, Novymonas esmeraldas: Genomic Perception of Its 'Candidatus Pandoraea novymonadis' Endosymbiont.</title>
        <authorList>
            <person name="Zakharova A."/>
            <person name="Saura A."/>
            <person name="Butenko A."/>
            <person name="Podesvova L."/>
            <person name="Warmusova S."/>
            <person name="Kostygov A.Y."/>
            <person name="Nenarokova A."/>
            <person name="Lukes J."/>
            <person name="Opperdoes F.R."/>
            <person name="Yurchenko V."/>
        </authorList>
    </citation>
    <scope>NUCLEOTIDE SEQUENCE [LARGE SCALE GENOMIC DNA]</scope>
    <source>
        <strain evidence="2 3">E262AT.01</strain>
    </source>
</reference>